<dbReference type="GO" id="GO:0016251">
    <property type="term" value="F:RNA polymerase II general transcription initiation factor activity"/>
    <property type="evidence" value="ECO:0007669"/>
    <property type="project" value="TreeGrafter"/>
</dbReference>
<dbReference type="CDD" id="cd07982">
    <property type="entry name" value="HFD_TAF10"/>
    <property type="match status" value="1"/>
</dbReference>
<dbReference type="GO" id="GO:0006367">
    <property type="term" value="P:transcription initiation at RNA polymerase II promoter"/>
    <property type="evidence" value="ECO:0007669"/>
    <property type="project" value="TreeGrafter"/>
</dbReference>
<dbReference type="GO" id="GO:0000124">
    <property type="term" value="C:SAGA complex"/>
    <property type="evidence" value="ECO:0007669"/>
    <property type="project" value="TreeGrafter"/>
</dbReference>
<reference evidence="6" key="1">
    <citation type="submission" date="2021-01" db="EMBL/GenBank/DDBJ databases">
        <authorList>
            <person name="Corre E."/>
            <person name="Pelletier E."/>
            <person name="Niang G."/>
            <person name="Scheremetjew M."/>
            <person name="Finn R."/>
            <person name="Kale V."/>
            <person name="Holt S."/>
            <person name="Cochrane G."/>
            <person name="Meng A."/>
            <person name="Brown T."/>
            <person name="Cohen L."/>
        </authorList>
    </citation>
    <scope>NUCLEOTIDE SEQUENCE</scope>
    <source>
        <strain evidence="6">RCC2335</strain>
    </source>
</reference>
<dbReference type="PRINTS" id="PR01443">
    <property type="entry name" value="TFIID30KDSUB"/>
</dbReference>
<comment type="subcellular location">
    <subcellularLocation>
        <location evidence="1">Nucleus</location>
    </subcellularLocation>
</comment>
<dbReference type="GO" id="GO:0005669">
    <property type="term" value="C:transcription factor TFIID complex"/>
    <property type="evidence" value="ECO:0007669"/>
    <property type="project" value="TreeGrafter"/>
</dbReference>
<dbReference type="GO" id="GO:1990841">
    <property type="term" value="F:promoter-specific chromatin binding"/>
    <property type="evidence" value="ECO:0007669"/>
    <property type="project" value="TreeGrafter"/>
</dbReference>
<evidence type="ECO:0000256" key="3">
    <source>
        <dbReference type="ARBA" id="ARBA00023163"/>
    </source>
</evidence>
<evidence type="ECO:0000313" key="6">
    <source>
        <dbReference type="EMBL" id="CAD9722441.1"/>
    </source>
</evidence>
<evidence type="ECO:0000256" key="4">
    <source>
        <dbReference type="ARBA" id="ARBA00023242"/>
    </source>
</evidence>
<protein>
    <recommendedName>
        <fullName evidence="7">Transcription initiation factor TFIID subunit 10</fullName>
    </recommendedName>
</protein>
<accession>A0A7S2TA01</accession>
<dbReference type="InterPro" id="IPR003923">
    <property type="entry name" value="TAF10"/>
</dbReference>
<evidence type="ECO:0000256" key="2">
    <source>
        <dbReference type="ARBA" id="ARBA00023015"/>
    </source>
</evidence>
<evidence type="ECO:0000256" key="5">
    <source>
        <dbReference type="ARBA" id="ARBA00025730"/>
    </source>
</evidence>
<dbReference type="AlphaFoldDB" id="A0A7S2TA01"/>
<keyword evidence="3" id="KW-0804">Transcription</keyword>
<dbReference type="PANTHER" id="PTHR21242:SF0">
    <property type="entry name" value="TRANSCRIPTION INITIATION FACTOR TFIID SUBUNIT 10"/>
    <property type="match status" value="1"/>
</dbReference>
<evidence type="ECO:0008006" key="7">
    <source>
        <dbReference type="Google" id="ProtNLM"/>
    </source>
</evidence>
<organism evidence="6">
    <name type="scientific">Chloropicon roscoffensis</name>
    <dbReference type="NCBI Taxonomy" id="1461544"/>
    <lineage>
        <taxon>Eukaryota</taxon>
        <taxon>Viridiplantae</taxon>
        <taxon>Chlorophyta</taxon>
        <taxon>Chloropicophyceae</taxon>
        <taxon>Chloropicales</taxon>
        <taxon>Chloropicaceae</taxon>
        <taxon>Chloropicon</taxon>
    </lineage>
</organism>
<comment type="similarity">
    <text evidence="5">Belongs to the TAF10 family.</text>
</comment>
<dbReference type="Pfam" id="PF03540">
    <property type="entry name" value="TAF10"/>
    <property type="match status" value="1"/>
</dbReference>
<dbReference type="EMBL" id="HBHM01002175">
    <property type="protein sequence ID" value="CAD9722441.1"/>
    <property type="molecule type" value="Transcribed_RNA"/>
</dbReference>
<gene>
    <name evidence="6" type="ORF">CROS1312_LOCUS1709</name>
</gene>
<proteinExistence type="inferred from homology"/>
<keyword evidence="2" id="KW-0805">Transcription regulation</keyword>
<sequence>MAKGAEDWVREAREVKDAMRDHSPAVPVELVEYYAKKQGLSIKDPHVAKLIAVSAEEFLGRVLRDAFEMTEKMDEAKEKDGPGGQEVTLHLDVLAKALRDAGINISGNQYL</sequence>
<keyword evidence="4" id="KW-0539">Nucleus</keyword>
<name>A0A7S2TA01_9CHLO</name>
<dbReference type="PANTHER" id="PTHR21242">
    <property type="entry name" value="TRANSCRIPTION INITIATION FACTOR TFIID SUBUNIT 10"/>
    <property type="match status" value="1"/>
</dbReference>
<evidence type="ECO:0000256" key="1">
    <source>
        <dbReference type="ARBA" id="ARBA00004123"/>
    </source>
</evidence>